<protein>
    <submittedName>
        <fullName evidence="3">DUF4493 domain-containing protein</fullName>
    </submittedName>
</protein>
<comment type="caution">
    <text evidence="3">The sequence shown here is derived from an EMBL/GenBank/DDBJ whole genome shotgun (WGS) entry which is preliminary data.</text>
</comment>
<dbReference type="EMBL" id="VVXH01000006">
    <property type="protein sequence ID" value="KAA2379078.1"/>
    <property type="molecule type" value="Genomic_DNA"/>
</dbReference>
<name>A0A5B3GZA8_9BACT</name>
<keyword evidence="2" id="KW-0732">Signal</keyword>
<sequence length="573" mass="62679">MKTFTKFLTMLAVAALFATGCVNEEPPYKEDPNPEPAGMTGYLSIGNLSMTVVYDETEIRPDDTSDETQAARTASGTRATAPDVDSFIVEILDADNAQVLEMTYAELKEQLKTPMELKVGVYRMEVRSEDTMPGADWEHPVYGATSDFTITKAQTTSPEEVVCTLQNIKVSVEYSPELADMLADTSKATVSLGDTSLDFSKTETRAAYFKPLALENTLNFAFDGTFADTGVPAKFSKQITGVKAGQWRKVSVVIGYADKGNILFSVKVDNSILQDNKFVVDGTENLGEELLEDPNAPALTWPGHDMTQPFTLTDAMFDAEGNCIEPFAFDLSSPNGIESLQVTVGSTNSQFLASMSAIQLPQTFDLCALDASSAAGIILKGFGYPVGSELKGQTAKSFNIAGQIRALYEFDGTHTFAFTMTDAKGVSSEAVLTLVVDKSSGQTGPRITWRGYDIDQQYEVQKDMVIDIDIEADKGIKSFFVTIDSETLRPLLPVINLPEKFDICDIPDELVEVLHGEFGFPINEQVKNRTSVTFSITKFVEILLEIPGEHNFVLDVTDNDNVLTHKTVKLIVH</sequence>
<dbReference type="RefSeq" id="WP_130065071.1">
    <property type="nucleotide sequence ID" value="NZ_DAWDUM010000002.1"/>
</dbReference>
<accession>A0A5B3GZA8</accession>
<feature type="signal peptide" evidence="2">
    <location>
        <begin position="1"/>
        <end position="24"/>
    </location>
</feature>
<organism evidence="3 4">
    <name type="scientific">Alistipes onderdonkii</name>
    <dbReference type="NCBI Taxonomy" id="328813"/>
    <lineage>
        <taxon>Bacteria</taxon>
        <taxon>Pseudomonadati</taxon>
        <taxon>Bacteroidota</taxon>
        <taxon>Bacteroidia</taxon>
        <taxon>Bacteroidales</taxon>
        <taxon>Rikenellaceae</taxon>
        <taxon>Alistipes</taxon>
    </lineage>
</organism>
<dbReference type="Pfam" id="PF14900">
    <property type="entry name" value="DUF4493"/>
    <property type="match status" value="1"/>
</dbReference>
<feature type="region of interest" description="Disordered" evidence="1">
    <location>
        <begin position="58"/>
        <end position="78"/>
    </location>
</feature>
<dbReference type="InterPro" id="IPR027840">
    <property type="entry name" value="DUF4493"/>
</dbReference>
<dbReference type="PROSITE" id="PS51257">
    <property type="entry name" value="PROKAR_LIPOPROTEIN"/>
    <property type="match status" value="1"/>
</dbReference>
<evidence type="ECO:0000313" key="4">
    <source>
        <dbReference type="Proteomes" id="UP000322940"/>
    </source>
</evidence>
<evidence type="ECO:0000313" key="3">
    <source>
        <dbReference type="EMBL" id="KAA2379078.1"/>
    </source>
</evidence>
<dbReference type="Proteomes" id="UP000322940">
    <property type="component" value="Unassembled WGS sequence"/>
</dbReference>
<feature type="chain" id="PRO_5024289889" evidence="2">
    <location>
        <begin position="25"/>
        <end position="573"/>
    </location>
</feature>
<feature type="compositionally biased region" description="Low complexity" evidence="1">
    <location>
        <begin position="68"/>
        <end position="78"/>
    </location>
</feature>
<reference evidence="3 4" key="1">
    <citation type="journal article" date="2019" name="Nat. Med.">
        <title>A library of human gut bacterial isolates paired with longitudinal multiomics data enables mechanistic microbiome research.</title>
        <authorList>
            <person name="Poyet M."/>
            <person name="Groussin M."/>
            <person name="Gibbons S.M."/>
            <person name="Avila-Pacheco J."/>
            <person name="Jiang X."/>
            <person name="Kearney S.M."/>
            <person name="Perrotta A.R."/>
            <person name="Berdy B."/>
            <person name="Zhao S."/>
            <person name="Lieberman T.D."/>
            <person name="Swanson P.K."/>
            <person name="Smith M."/>
            <person name="Roesemann S."/>
            <person name="Alexander J.E."/>
            <person name="Rich S.A."/>
            <person name="Livny J."/>
            <person name="Vlamakis H."/>
            <person name="Clish C."/>
            <person name="Bullock K."/>
            <person name="Deik A."/>
            <person name="Scott J."/>
            <person name="Pierce K.A."/>
            <person name="Xavier R.J."/>
            <person name="Alm E.J."/>
        </authorList>
    </citation>
    <scope>NUCLEOTIDE SEQUENCE [LARGE SCALE GENOMIC DNA]</scope>
    <source>
        <strain evidence="3 4">BIOML-A266</strain>
    </source>
</reference>
<proteinExistence type="predicted"/>
<evidence type="ECO:0000256" key="1">
    <source>
        <dbReference type="SAM" id="MobiDB-lite"/>
    </source>
</evidence>
<dbReference type="AlphaFoldDB" id="A0A5B3GZA8"/>
<gene>
    <name evidence="3" type="ORF">F2Y10_08510</name>
</gene>
<evidence type="ECO:0000256" key="2">
    <source>
        <dbReference type="SAM" id="SignalP"/>
    </source>
</evidence>